<dbReference type="EMBL" id="ML977358">
    <property type="protein sequence ID" value="KAF2106885.1"/>
    <property type="molecule type" value="Genomic_DNA"/>
</dbReference>
<evidence type="ECO:0000313" key="2">
    <source>
        <dbReference type="EMBL" id="KAF2106885.1"/>
    </source>
</evidence>
<evidence type="ECO:0000256" key="1">
    <source>
        <dbReference type="SAM" id="Phobius"/>
    </source>
</evidence>
<protein>
    <submittedName>
        <fullName evidence="2">Uncharacterized protein</fullName>
    </submittedName>
</protein>
<keyword evidence="1" id="KW-1133">Transmembrane helix</keyword>
<gene>
    <name evidence="2" type="ORF">BDV96DRAFT_673835</name>
</gene>
<evidence type="ECO:0000313" key="3">
    <source>
        <dbReference type="Proteomes" id="UP000799770"/>
    </source>
</evidence>
<feature type="transmembrane region" description="Helical" evidence="1">
    <location>
        <begin position="121"/>
        <end position="141"/>
    </location>
</feature>
<sequence length="230" mass="25619">MAQSSSDISRTSSISTSSKASIQLSPARTMSPSEVFRGFRKNVLKMKINLPGRSKRGSVPDYANTQFPYTIERSLGTVVLTSKNSDVVFTLSQSGIRAWMIVWSRSSLTVKARHWMDYRNTCIGLLVALLAISFYMAYLFTHKSERFVMPNKITSLMILIYFTAALLVIAPILAMVVIKTLNEAYNLQILEGILDHCEQHQGVGSELWQAGCDAVAEFVAEQEVARVVNL</sequence>
<organism evidence="2 3">
    <name type="scientific">Lophiotrema nucula</name>
    <dbReference type="NCBI Taxonomy" id="690887"/>
    <lineage>
        <taxon>Eukaryota</taxon>
        <taxon>Fungi</taxon>
        <taxon>Dikarya</taxon>
        <taxon>Ascomycota</taxon>
        <taxon>Pezizomycotina</taxon>
        <taxon>Dothideomycetes</taxon>
        <taxon>Pleosporomycetidae</taxon>
        <taxon>Pleosporales</taxon>
        <taxon>Lophiotremataceae</taxon>
        <taxon>Lophiotrema</taxon>
    </lineage>
</organism>
<keyword evidence="1" id="KW-0472">Membrane</keyword>
<proteinExistence type="predicted"/>
<accession>A0A6A5YIK1</accession>
<keyword evidence="3" id="KW-1185">Reference proteome</keyword>
<feature type="transmembrane region" description="Helical" evidence="1">
    <location>
        <begin position="153"/>
        <end position="178"/>
    </location>
</feature>
<name>A0A6A5YIK1_9PLEO</name>
<dbReference type="AlphaFoldDB" id="A0A6A5YIK1"/>
<dbReference type="Proteomes" id="UP000799770">
    <property type="component" value="Unassembled WGS sequence"/>
</dbReference>
<reference evidence="2" key="1">
    <citation type="journal article" date="2020" name="Stud. Mycol.">
        <title>101 Dothideomycetes genomes: a test case for predicting lifestyles and emergence of pathogens.</title>
        <authorList>
            <person name="Haridas S."/>
            <person name="Albert R."/>
            <person name="Binder M."/>
            <person name="Bloem J."/>
            <person name="Labutti K."/>
            <person name="Salamov A."/>
            <person name="Andreopoulos B."/>
            <person name="Baker S."/>
            <person name="Barry K."/>
            <person name="Bills G."/>
            <person name="Bluhm B."/>
            <person name="Cannon C."/>
            <person name="Castanera R."/>
            <person name="Culley D."/>
            <person name="Daum C."/>
            <person name="Ezra D."/>
            <person name="Gonzalez J."/>
            <person name="Henrissat B."/>
            <person name="Kuo A."/>
            <person name="Liang C."/>
            <person name="Lipzen A."/>
            <person name="Lutzoni F."/>
            <person name="Magnuson J."/>
            <person name="Mondo S."/>
            <person name="Nolan M."/>
            <person name="Ohm R."/>
            <person name="Pangilinan J."/>
            <person name="Park H.-J."/>
            <person name="Ramirez L."/>
            <person name="Alfaro M."/>
            <person name="Sun H."/>
            <person name="Tritt A."/>
            <person name="Yoshinaga Y."/>
            <person name="Zwiers L.-H."/>
            <person name="Turgeon B."/>
            <person name="Goodwin S."/>
            <person name="Spatafora J."/>
            <person name="Crous P."/>
            <person name="Grigoriev I."/>
        </authorList>
    </citation>
    <scope>NUCLEOTIDE SEQUENCE</scope>
    <source>
        <strain evidence="2">CBS 627.86</strain>
    </source>
</reference>
<keyword evidence="1" id="KW-0812">Transmembrane</keyword>